<reference evidence="1" key="1">
    <citation type="submission" date="2023-03" db="EMBL/GenBank/DDBJ databases">
        <title>Massive genome expansion in bonnet fungi (Mycena s.s.) driven by repeated elements and novel gene families across ecological guilds.</title>
        <authorList>
            <consortium name="Lawrence Berkeley National Laboratory"/>
            <person name="Harder C.B."/>
            <person name="Miyauchi S."/>
            <person name="Viragh M."/>
            <person name="Kuo A."/>
            <person name="Thoen E."/>
            <person name="Andreopoulos B."/>
            <person name="Lu D."/>
            <person name="Skrede I."/>
            <person name="Drula E."/>
            <person name="Henrissat B."/>
            <person name="Morin E."/>
            <person name="Kohler A."/>
            <person name="Barry K."/>
            <person name="LaButti K."/>
            <person name="Morin E."/>
            <person name="Salamov A."/>
            <person name="Lipzen A."/>
            <person name="Mereny Z."/>
            <person name="Hegedus B."/>
            <person name="Baldrian P."/>
            <person name="Stursova M."/>
            <person name="Weitz H."/>
            <person name="Taylor A."/>
            <person name="Grigoriev I.V."/>
            <person name="Nagy L.G."/>
            <person name="Martin F."/>
            <person name="Kauserud H."/>
        </authorList>
    </citation>
    <scope>NUCLEOTIDE SEQUENCE</scope>
    <source>
        <strain evidence="1">CBHHK182m</strain>
    </source>
</reference>
<gene>
    <name evidence="1" type="ORF">B0H16DRAFT_1898570</name>
</gene>
<evidence type="ECO:0000313" key="2">
    <source>
        <dbReference type="Proteomes" id="UP001215598"/>
    </source>
</evidence>
<evidence type="ECO:0000313" key="1">
    <source>
        <dbReference type="EMBL" id="KAJ7715894.1"/>
    </source>
</evidence>
<dbReference type="AlphaFoldDB" id="A0AAD7H9S0"/>
<comment type="caution">
    <text evidence="1">The sequence shown here is derived from an EMBL/GenBank/DDBJ whole genome shotgun (WGS) entry which is preliminary data.</text>
</comment>
<dbReference type="Proteomes" id="UP001215598">
    <property type="component" value="Unassembled WGS sequence"/>
</dbReference>
<organism evidence="1 2">
    <name type="scientific">Mycena metata</name>
    <dbReference type="NCBI Taxonomy" id="1033252"/>
    <lineage>
        <taxon>Eukaryota</taxon>
        <taxon>Fungi</taxon>
        <taxon>Dikarya</taxon>
        <taxon>Basidiomycota</taxon>
        <taxon>Agaricomycotina</taxon>
        <taxon>Agaricomycetes</taxon>
        <taxon>Agaricomycetidae</taxon>
        <taxon>Agaricales</taxon>
        <taxon>Marasmiineae</taxon>
        <taxon>Mycenaceae</taxon>
        <taxon>Mycena</taxon>
    </lineage>
</organism>
<proteinExistence type="predicted"/>
<name>A0AAD7H9S0_9AGAR</name>
<dbReference type="EMBL" id="JARKIB010000300">
    <property type="protein sequence ID" value="KAJ7715894.1"/>
    <property type="molecule type" value="Genomic_DNA"/>
</dbReference>
<protein>
    <submittedName>
        <fullName evidence="1">Uncharacterized protein</fullName>
    </submittedName>
</protein>
<keyword evidence="2" id="KW-1185">Reference proteome</keyword>
<sequence length="283" mass="30586">MGGAWVSSVVLATPFPLALVHQWRTCIGRRCCVITLALATLGYKYVPIYQDPLGSRPCVLHFVGLRRRHLPARAPFNGFAAQSRALSAASRPSNDACIAVHAAEELGDLLGGARRRRRQLWLVFSAVATVSSTSTRWACRSSSSMFRSARSRGSFKGSLALSRSSILLSCVPSLSTNNNNPNTVQYIPIAIAGANSTSSSARATWRSEAAETSNGQDRTPVGIAVLIAFFFGAMGTRMGVAQVSYIGKIGVLFRAFSSYPFYVSPDAIHLQRARALPRAQVYR</sequence>
<accession>A0AAD7H9S0</accession>